<sequence length="195" mass="21702">MVQRDYVRKKSQSKSKAKKNKSRILPSLMIFLAVIIIVLFSAILYLLSTNHPEKPIERPKVKTESPVATLPEQPQERWTYLKELETPNASSGTNSTTSERQQILDSFINNSSTTTPTTSTNMDDSKWLLQCGAFKEKTNADTLKASLAMTGISGNITTSQQLYRVTVGPYTNKTDAQKVLNTLKTNGINNCIISN</sequence>
<dbReference type="EMBL" id="QGLO01000008">
    <property type="protein sequence ID" value="PXY90048.1"/>
    <property type="molecule type" value="Genomic_DNA"/>
</dbReference>
<dbReference type="InterPro" id="IPR036680">
    <property type="entry name" value="SPOR-like_sf"/>
</dbReference>
<evidence type="ECO:0000256" key="1">
    <source>
        <dbReference type="SAM" id="Phobius"/>
    </source>
</evidence>
<accession>A0A2V4DL91</accession>
<protein>
    <recommendedName>
        <fullName evidence="2">SPOR domain-containing protein</fullName>
    </recommendedName>
</protein>
<evidence type="ECO:0000313" key="4">
    <source>
        <dbReference type="Proteomes" id="UP000247673"/>
    </source>
</evidence>
<evidence type="ECO:0000313" key="3">
    <source>
        <dbReference type="EMBL" id="PXY90048.1"/>
    </source>
</evidence>
<dbReference type="GO" id="GO:0042834">
    <property type="term" value="F:peptidoglycan binding"/>
    <property type="evidence" value="ECO:0007669"/>
    <property type="project" value="InterPro"/>
</dbReference>
<reference evidence="3 4" key="1">
    <citation type="submission" date="2018-05" db="EMBL/GenBank/DDBJ databases">
        <title>Reference genomes for bee gut microbiota database.</title>
        <authorList>
            <person name="Ellegaard K.M."/>
        </authorList>
    </citation>
    <scope>NUCLEOTIDE SEQUENCE [LARGE SCALE GENOMIC DNA]</scope>
    <source>
        <strain evidence="3 4">ESL0172</strain>
    </source>
</reference>
<dbReference type="Proteomes" id="UP000247673">
    <property type="component" value="Unassembled WGS sequence"/>
</dbReference>
<dbReference type="SUPFAM" id="SSF110997">
    <property type="entry name" value="Sporulation related repeat"/>
    <property type="match status" value="1"/>
</dbReference>
<dbReference type="InterPro" id="IPR052521">
    <property type="entry name" value="Cell_div_SPOR-domain"/>
</dbReference>
<keyword evidence="1" id="KW-0812">Transmembrane</keyword>
<feature type="transmembrane region" description="Helical" evidence="1">
    <location>
        <begin position="24"/>
        <end position="47"/>
    </location>
</feature>
<dbReference type="AlphaFoldDB" id="A0A2V4DL91"/>
<comment type="caution">
    <text evidence="3">The sequence shown here is derived from an EMBL/GenBank/DDBJ whole genome shotgun (WGS) entry which is preliminary data.</text>
</comment>
<dbReference type="Gene3D" id="3.30.70.1070">
    <property type="entry name" value="Sporulation related repeat"/>
    <property type="match status" value="1"/>
</dbReference>
<gene>
    <name evidence="3" type="ORF">DKK78_10465</name>
</gene>
<keyword evidence="1" id="KW-0472">Membrane</keyword>
<dbReference type="PANTHER" id="PTHR38687">
    <property type="entry name" value="CELL DIVISION PROTEIN DEDD-RELATED"/>
    <property type="match status" value="1"/>
</dbReference>
<evidence type="ECO:0000259" key="2">
    <source>
        <dbReference type="PROSITE" id="PS51724"/>
    </source>
</evidence>
<feature type="domain" description="SPOR" evidence="2">
    <location>
        <begin position="121"/>
        <end position="195"/>
    </location>
</feature>
<dbReference type="Pfam" id="PF05036">
    <property type="entry name" value="SPOR"/>
    <property type="match status" value="1"/>
</dbReference>
<organism evidence="3 4">
    <name type="scientific">Gilliamella apis</name>
    <dbReference type="NCBI Taxonomy" id="1970738"/>
    <lineage>
        <taxon>Bacteria</taxon>
        <taxon>Pseudomonadati</taxon>
        <taxon>Pseudomonadota</taxon>
        <taxon>Gammaproteobacteria</taxon>
        <taxon>Orbales</taxon>
        <taxon>Orbaceae</taxon>
        <taxon>Gilliamella</taxon>
    </lineage>
</organism>
<keyword evidence="1" id="KW-1133">Transmembrane helix</keyword>
<dbReference type="RefSeq" id="WP_110448563.1">
    <property type="nucleotide sequence ID" value="NZ_CP132381.1"/>
</dbReference>
<dbReference type="PANTHER" id="PTHR38687:SF2">
    <property type="entry name" value="CELL DIVISION PROTEIN FTSN"/>
    <property type="match status" value="1"/>
</dbReference>
<keyword evidence="4" id="KW-1185">Reference proteome</keyword>
<name>A0A2V4DL91_9GAMM</name>
<proteinExistence type="predicted"/>
<dbReference type="OrthoDB" id="8558195at2"/>
<dbReference type="PROSITE" id="PS51724">
    <property type="entry name" value="SPOR"/>
    <property type="match status" value="1"/>
</dbReference>
<dbReference type="InterPro" id="IPR007730">
    <property type="entry name" value="SPOR-like_dom"/>
</dbReference>